<organism evidence="1 2">
    <name type="scientific">Phytophthora fragariaefolia</name>
    <dbReference type="NCBI Taxonomy" id="1490495"/>
    <lineage>
        <taxon>Eukaryota</taxon>
        <taxon>Sar</taxon>
        <taxon>Stramenopiles</taxon>
        <taxon>Oomycota</taxon>
        <taxon>Peronosporomycetes</taxon>
        <taxon>Peronosporales</taxon>
        <taxon>Peronosporaceae</taxon>
        <taxon>Phytophthora</taxon>
    </lineage>
</organism>
<gene>
    <name evidence="1" type="ORF">Pfra01_002973300</name>
</gene>
<name>A0A9W6YNH6_9STRA</name>
<dbReference type="AlphaFoldDB" id="A0A9W6YNH6"/>
<proteinExistence type="predicted"/>
<sequence length="146" mass="16865">MRGGRHRCICSHCLEFDCIPGAPVSLLPRSIDNGSSYRVGLVGDFTEGQIAKVKKCIELEIRWLKMYLTFIRRRTTCNIVFLLSEYVLNAECSDDIMDQRFIERVRDDEECFDNGISTEQESVRDQSDLFQVGTDDEGAIWRDDRD</sequence>
<accession>A0A9W6YNH6</accession>
<protein>
    <submittedName>
        <fullName evidence="1">Unnamed protein product</fullName>
    </submittedName>
</protein>
<dbReference type="Proteomes" id="UP001165121">
    <property type="component" value="Unassembled WGS sequence"/>
</dbReference>
<dbReference type="EMBL" id="BSXT01018931">
    <property type="protein sequence ID" value="GMG16352.1"/>
    <property type="molecule type" value="Genomic_DNA"/>
</dbReference>
<evidence type="ECO:0000313" key="2">
    <source>
        <dbReference type="Proteomes" id="UP001165121"/>
    </source>
</evidence>
<comment type="caution">
    <text evidence="1">The sequence shown here is derived from an EMBL/GenBank/DDBJ whole genome shotgun (WGS) entry which is preliminary data.</text>
</comment>
<dbReference type="OrthoDB" id="129443at2759"/>
<keyword evidence="2" id="KW-1185">Reference proteome</keyword>
<reference evidence="1" key="1">
    <citation type="submission" date="2023-04" db="EMBL/GenBank/DDBJ databases">
        <title>Phytophthora fragariaefolia NBRC 109709.</title>
        <authorList>
            <person name="Ichikawa N."/>
            <person name="Sato H."/>
            <person name="Tonouchi N."/>
        </authorList>
    </citation>
    <scope>NUCLEOTIDE SEQUENCE</scope>
    <source>
        <strain evidence="1">NBRC 109709</strain>
    </source>
</reference>
<evidence type="ECO:0000313" key="1">
    <source>
        <dbReference type="EMBL" id="GMG16352.1"/>
    </source>
</evidence>